<keyword evidence="7" id="KW-0210">Decarboxylase</keyword>
<evidence type="ECO:0000256" key="11">
    <source>
        <dbReference type="ARBA" id="ARBA00023034"/>
    </source>
</evidence>
<keyword evidence="9" id="KW-1133">Transmembrane helix</keyword>
<evidence type="ECO:0000256" key="14">
    <source>
        <dbReference type="ARBA" id="ARBA00023239"/>
    </source>
</evidence>
<evidence type="ECO:0000256" key="8">
    <source>
        <dbReference type="ARBA" id="ARBA00022968"/>
    </source>
</evidence>
<accession>A0A8H1KZX0</accession>
<evidence type="ECO:0000256" key="10">
    <source>
        <dbReference type="ARBA" id="ARBA00023027"/>
    </source>
</evidence>
<organism evidence="17 18">
    <name type="scientific">Streptomyces albus</name>
    <dbReference type="NCBI Taxonomy" id="1888"/>
    <lineage>
        <taxon>Bacteria</taxon>
        <taxon>Bacillati</taxon>
        <taxon>Actinomycetota</taxon>
        <taxon>Actinomycetes</taxon>
        <taxon>Kitasatosporales</taxon>
        <taxon>Streptomycetaceae</taxon>
        <taxon>Streptomyces</taxon>
    </lineage>
</organism>
<comment type="pathway">
    <text evidence="3">Nucleotide-sugar biosynthesis; UDP-alpha-D-xylose biosynthesis; UDP-alpha-D-xylose from UDP-alpha-D-glucuronate: step 1/1.</text>
</comment>
<dbReference type="Gene3D" id="3.90.25.10">
    <property type="entry name" value="UDP-galactose 4-epimerase, domain 1"/>
    <property type="match status" value="1"/>
</dbReference>
<comment type="cofactor">
    <cofactor evidence="1">
        <name>NAD(+)</name>
        <dbReference type="ChEBI" id="CHEBI:57540"/>
    </cofactor>
</comment>
<evidence type="ECO:0000256" key="3">
    <source>
        <dbReference type="ARBA" id="ARBA00005100"/>
    </source>
</evidence>
<evidence type="ECO:0000256" key="15">
    <source>
        <dbReference type="SAM" id="MobiDB-lite"/>
    </source>
</evidence>
<dbReference type="CDD" id="cd05230">
    <property type="entry name" value="UGD_SDR_e"/>
    <property type="match status" value="1"/>
</dbReference>
<evidence type="ECO:0000259" key="16">
    <source>
        <dbReference type="Pfam" id="PF16363"/>
    </source>
</evidence>
<keyword evidence="11" id="KW-0333">Golgi apparatus</keyword>
<dbReference type="PANTHER" id="PTHR43078">
    <property type="entry name" value="UDP-GLUCURONIC ACID DECARBOXYLASE-RELATED"/>
    <property type="match status" value="1"/>
</dbReference>
<name>A0A8H1KZX0_9ACTN</name>
<proteinExistence type="inferred from homology"/>
<dbReference type="Pfam" id="PF16363">
    <property type="entry name" value="GDP_Man_Dehyd"/>
    <property type="match status" value="1"/>
</dbReference>
<dbReference type="Proteomes" id="UP000298111">
    <property type="component" value="Unassembled WGS sequence"/>
</dbReference>
<dbReference type="UniPathway" id="UPA00796">
    <property type="reaction ID" value="UER00771"/>
</dbReference>
<evidence type="ECO:0000256" key="5">
    <source>
        <dbReference type="ARBA" id="ARBA00012290"/>
    </source>
</evidence>
<feature type="region of interest" description="Disordered" evidence="15">
    <location>
        <begin position="274"/>
        <end position="293"/>
    </location>
</feature>
<keyword evidence="6" id="KW-0812">Transmembrane</keyword>
<comment type="similarity">
    <text evidence="4">Belongs to the NAD(P)-dependent epimerase/dehydratase family. UDP-glucuronic acid decarboxylase subfamily.</text>
</comment>
<evidence type="ECO:0000256" key="12">
    <source>
        <dbReference type="ARBA" id="ARBA00023136"/>
    </source>
</evidence>
<evidence type="ECO:0000256" key="13">
    <source>
        <dbReference type="ARBA" id="ARBA00023180"/>
    </source>
</evidence>
<dbReference type="FunFam" id="3.40.50.720:FF:000065">
    <property type="entry name" value="UDP-glucuronic acid decarboxylase 1"/>
    <property type="match status" value="1"/>
</dbReference>
<dbReference type="GO" id="GO:0033320">
    <property type="term" value="P:UDP-D-xylose biosynthetic process"/>
    <property type="evidence" value="ECO:0007669"/>
    <property type="project" value="UniProtKB-UniPathway"/>
</dbReference>
<dbReference type="InterPro" id="IPR036291">
    <property type="entry name" value="NAD(P)-bd_dom_sf"/>
</dbReference>
<dbReference type="GO" id="GO:0005737">
    <property type="term" value="C:cytoplasm"/>
    <property type="evidence" value="ECO:0007669"/>
    <property type="project" value="TreeGrafter"/>
</dbReference>
<evidence type="ECO:0000256" key="2">
    <source>
        <dbReference type="ARBA" id="ARBA00004447"/>
    </source>
</evidence>
<evidence type="ECO:0000256" key="7">
    <source>
        <dbReference type="ARBA" id="ARBA00022793"/>
    </source>
</evidence>
<evidence type="ECO:0000313" key="17">
    <source>
        <dbReference type="EMBL" id="TGG74803.1"/>
    </source>
</evidence>
<sequence>MEPRGEAGRPAARSVVTGGAGFVGSHLCRALVASGNSVVCIDSLSTGRRENVADLLHDPRFTLVEADIVEPLRVGGPVDFVFHLACPASPVDYFRMPVATLRAGGHGTYHALCLAREKNARFVLTSTSEVYGNPLQHPQDEDYWGNVNPVGPRACYDESKRFSEAMTVSFRKQYQVDTGIARLFNSYGPAMREDDGRVVPTFVKQALSGAPLTVMGDGSQTRSLCYVDDTVRGILALAHSAESGPVNIGNPHEITVRELAEHIRELTGSASALSYTEAHPDDPQRRRPDISKAGRLLGWEPRVSLLDGLKKTIAAFSAADGPAAGHVPFAPG</sequence>
<evidence type="ECO:0000256" key="1">
    <source>
        <dbReference type="ARBA" id="ARBA00001911"/>
    </source>
</evidence>
<feature type="compositionally biased region" description="Basic and acidic residues" evidence="15">
    <location>
        <begin position="278"/>
        <end position="292"/>
    </location>
</feature>
<dbReference type="GO" id="GO:0042732">
    <property type="term" value="P:D-xylose metabolic process"/>
    <property type="evidence" value="ECO:0007669"/>
    <property type="project" value="InterPro"/>
</dbReference>
<comment type="caution">
    <text evidence="17">The sequence shown here is derived from an EMBL/GenBank/DDBJ whole genome shotgun (WGS) entry which is preliminary data.</text>
</comment>
<keyword evidence="10" id="KW-0520">NAD</keyword>
<dbReference type="GO" id="GO:0048040">
    <property type="term" value="F:UDP-glucuronate decarboxylase activity"/>
    <property type="evidence" value="ECO:0007669"/>
    <property type="project" value="UniProtKB-EC"/>
</dbReference>
<comment type="subcellular location">
    <subcellularLocation>
        <location evidence="2">Golgi apparatus</location>
        <location evidence="2">Golgi stack membrane</location>
        <topology evidence="2">Single-pass type II membrane protein</topology>
    </subcellularLocation>
</comment>
<reference evidence="17 18" key="1">
    <citation type="submission" date="2018-10" db="EMBL/GenBank/DDBJ databases">
        <title>Isolation of pseudouridimycin from Streptomyces albus DSM 40763.</title>
        <authorList>
            <person name="Rosenqvist P."/>
            <person name="Metsae-Ketelae M."/>
            <person name="Virta P."/>
        </authorList>
    </citation>
    <scope>NUCLEOTIDE SEQUENCE [LARGE SCALE GENOMIC DNA]</scope>
    <source>
        <strain evidence="17 18">DSM 40763</strain>
    </source>
</reference>
<evidence type="ECO:0000256" key="6">
    <source>
        <dbReference type="ARBA" id="ARBA00022692"/>
    </source>
</evidence>
<dbReference type="SUPFAM" id="SSF51735">
    <property type="entry name" value="NAD(P)-binding Rossmann-fold domains"/>
    <property type="match status" value="1"/>
</dbReference>
<dbReference type="EC" id="4.1.1.35" evidence="5"/>
<keyword evidence="12" id="KW-0472">Membrane</keyword>
<dbReference type="AlphaFoldDB" id="A0A8H1KZX0"/>
<dbReference type="EMBL" id="RCIY01000120">
    <property type="protein sequence ID" value="TGG74803.1"/>
    <property type="molecule type" value="Genomic_DNA"/>
</dbReference>
<evidence type="ECO:0000256" key="9">
    <source>
        <dbReference type="ARBA" id="ARBA00022989"/>
    </source>
</evidence>
<dbReference type="Gene3D" id="3.40.50.720">
    <property type="entry name" value="NAD(P)-binding Rossmann-like Domain"/>
    <property type="match status" value="1"/>
</dbReference>
<gene>
    <name evidence="17" type="ORF">D8771_34010</name>
</gene>
<keyword evidence="14" id="KW-0456">Lyase</keyword>
<dbReference type="GO" id="GO:0070403">
    <property type="term" value="F:NAD+ binding"/>
    <property type="evidence" value="ECO:0007669"/>
    <property type="project" value="InterPro"/>
</dbReference>
<feature type="domain" description="NAD(P)-binding" evidence="16">
    <location>
        <begin position="16"/>
        <end position="312"/>
    </location>
</feature>
<keyword evidence="13" id="KW-0325">Glycoprotein</keyword>
<dbReference type="InterPro" id="IPR044516">
    <property type="entry name" value="UXS-like"/>
</dbReference>
<evidence type="ECO:0000256" key="4">
    <source>
        <dbReference type="ARBA" id="ARBA00007505"/>
    </source>
</evidence>
<evidence type="ECO:0000313" key="18">
    <source>
        <dbReference type="Proteomes" id="UP000298111"/>
    </source>
</evidence>
<keyword evidence="8" id="KW-0735">Signal-anchor</keyword>
<dbReference type="InterPro" id="IPR016040">
    <property type="entry name" value="NAD(P)-bd_dom"/>
</dbReference>
<dbReference type="PANTHER" id="PTHR43078:SF6">
    <property type="entry name" value="UDP-GLUCURONIC ACID DECARBOXYLASE 1"/>
    <property type="match status" value="1"/>
</dbReference>
<protein>
    <recommendedName>
        <fullName evidence="5">UDP-glucuronate decarboxylase</fullName>
        <ecNumber evidence="5">4.1.1.35</ecNumber>
    </recommendedName>
</protein>